<evidence type="ECO:0000259" key="1">
    <source>
        <dbReference type="Pfam" id="PF10077"/>
    </source>
</evidence>
<comment type="caution">
    <text evidence="2">The sequence shown here is derived from an EMBL/GenBank/DDBJ whole genome shotgun (WGS) entry which is preliminary data.</text>
</comment>
<proteinExistence type="predicted"/>
<dbReference type="Pfam" id="PF10077">
    <property type="entry name" value="DUF2314"/>
    <property type="match status" value="1"/>
</dbReference>
<reference evidence="2 3" key="1">
    <citation type="submission" date="2018-11" db="EMBL/GenBank/DDBJ databases">
        <title>Genomes From Bacteria Associated with the Canine Oral Cavity: a Test Case for Automated Genome-Based Taxonomic Assignment.</title>
        <authorList>
            <person name="Coil D.A."/>
            <person name="Jospin G."/>
            <person name="Darling A.E."/>
            <person name="Wallis C."/>
            <person name="Davis I.J."/>
            <person name="Harris S."/>
            <person name="Eisen J.A."/>
            <person name="Holcombe L.J."/>
            <person name="O'Flynn C."/>
        </authorList>
    </citation>
    <scope>NUCLEOTIDE SEQUENCE [LARGE SCALE GENOMIC DNA]</scope>
    <source>
        <strain evidence="2 3">OH2822_COT-296</strain>
    </source>
</reference>
<name>A0A3P1WUY6_9ACTN</name>
<gene>
    <name evidence="2" type="ORF">EII35_14120</name>
</gene>
<organism evidence="2 3">
    <name type="scientific">Arachnia propionica</name>
    <dbReference type="NCBI Taxonomy" id="1750"/>
    <lineage>
        <taxon>Bacteria</taxon>
        <taxon>Bacillati</taxon>
        <taxon>Actinomycetota</taxon>
        <taxon>Actinomycetes</taxon>
        <taxon>Propionibacteriales</taxon>
        <taxon>Propionibacteriaceae</taxon>
        <taxon>Arachnia</taxon>
    </lineage>
</organism>
<feature type="domain" description="DUF2314" evidence="1">
    <location>
        <begin position="37"/>
        <end position="95"/>
    </location>
</feature>
<accession>A0A3P1WUY6</accession>
<protein>
    <submittedName>
        <fullName evidence="2">DUF2314 domain-containing protein</fullName>
    </submittedName>
</protein>
<dbReference type="AlphaFoldDB" id="A0A3P1WUY6"/>
<dbReference type="RefSeq" id="WP_125229105.1">
    <property type="nucleotide sequence ID" value="NZ_RQYT01000051.1"/>
</dbReference>
<dbReference type="OrthoDB" id="4827574at2"/>
<evidence type="ECO:0000313" key="2">
    <source>
        <dbReference type="EMBL" id="RRD48163.1"/>
    </source>
</evidence>
<dbReference type="Proteomes" id="UP000280935">
    <property type="component" value="Unassembled WGS sequence"/>
</dbReference>
<evidence type="ECO:0000313" key="3">
    <source>
        <dbReference type="Proteomes" id="UP000280935"/>
    </source>
</evidence>
<sequence length="101" mass="11195">MTNPSYVLDSGEALHAESPETFYLPSVEARRSLRPGALAKLVFRGQDVDGHMHVERMWVQVTQAGGGNYRGTLSNSPYYIVGLNHGDDVPFRPEHVIQIDA</sequence>
<dbReference type="EMBL" id="RQYT01000051">
    <property type="protein sequence ID" value="RRD48163.1"/>
    <property type="molecule type" value="Genomic_DNA"/>
</dbReference>
<dbReference type="InterPro" id="IPR018756">
    <property type="entry name" value="DUF2314"/>
</dbReference>